<comment type="catalytic activity">
    <reaction evidence="5">
        <text>adenosine(37) in tRNA + dimethylallyl diphosphate = N(6)-dimethylallyladenosine(37) in tRNA + diphosphate</text>
        <dbReference type="Rhea" id="RHEA:26482"/>
        <dbReference type="Rhea" id="RHEA-COMP:10162"/>
        <dbReference type="Rhea" id="RHEA-COMP:10375"/>
        <dbReference type="ChEBI" id="CHEBI:33019"/>
        <dbReference type="ChEBI" id="CHEBI:57623"/>
        <dbReference type="ChEBI" id="CHEBI:74411"/>
        <dbReference type="ChEBI" id="CHEBI:74415"/>
        <dbReference type="EC" id="2.5.1.75"/>
    </reaction>
</comment>
<dbReference type="PANTHER" id="PTHR11088">
    <property type="entry name" value="TRNA DIMETHYLALLYLTRANSFERASE"/>
    <property type="match status" value="1"/>
</dbReference>
<reference evidence="9" key="1">
    <citation type="submission" date="2025-08" db="UniProtKB">
        <authorList>
            <consortium name="RefSeq"/>
        </authorList>
    </citation>
    <scope>IDENTIFICATION</scope>
</reference>
<keyword evidence="4 5" id="KW-0067">ATP-binding</keyword>
<dbReference type="InterPro" id="IPR030666">
    <property type="entry name" value="IPP_transferase_euk"/>
</dbReference>
<feature type="compositionally biased region" description="Basic and acidic residues" evidence="7">
    <location>
        <begin position="425"/>
        <end position="435"/>
    </location>
</feature>
<dbReference type="SUPFAM" id="SSF57667">
    <property type="entry name" value="beta-beta-alpha zinc fingers"/>
    <property type="match status" value="1"/>
</dbReference>
<feature type="region of interest" description="Disordered" evidence="7">
    <location>
        <begin position="417"/>
        <end position="449"/>
    </location>
</feature>
<keyword evidence="2 5" id="KW-0808">Transferase</keyword>
<dbReference type="Gene3D" id="1.10.20.140">
    <property type="match status" value="1"/>
</dbReference>
<keyword evidence="5" id="KW-0819">tRNA processing</keyword>
<dbReference type="NCBIfam" id="TIGR00174">
    <property type="entry name" value="miaA"/>
    <property type="match status" value="1"/>
</dbReference>
<dbReference type="Gene3D" id="3.30.160.60">
    <property type="entry name" value="Classic Zinc Finger"/>
    <property type="match status" value="1"/>
</dbReference>
<sequence length="449" mass="51067">MARALLLRPPPPLVVIVGATGTGKSRLALQLALRLGAEIVSADSMQVYKGLDIITNKASPQEQALCKHHMISFVDPLVTNYTVLDFRNEATAVIKELLASRKIPIVVGGTNYYIESLLWKVLIGTEDQHPDTVDRRAELEKLDSRELHRRLSQVDPAMAARLHPHDKRKLARSLQIFQETGVSHSKLLQQQREEEGGGPLGGPLKYPNPCILWLYAEKAVLDERLDQRVDAMLAAGLIEELQSFHRRYNQEWVASDTQDYQHGIFQSIGFKEFHQFLITEGKCTEEESSQFLEQGIEALKIATRRYARYQNKWIQNRFLRRPGPNIPPVYGLDVSDLSQWEEKVLEPAFQIVQSFCQGRPPATKPITPEPGPEGDKHSRRTCEVCDRIIIGDTEWKAHLGSKSHRFFLKRLQRLPASATQPGRGCPERGEWQRDEEKEEGPVEPTQPWL</sequence>
<keyword evidence="5" id="KW-0963">Cytoplasm</keyword>
<dbReference type="RefSeq" id="XP_072835610.1">
    <property type="nucleotide sequence ID" value="XM_072979509.1"/>
</dbReference>
<evidence type="ECO:0000256" key="2">
    <source>
        <dbReference type="ARBA" id="ARBA00022679"/>
    </source>
</evidence>
<keyword evidence="8" id="KW-1185">Reference proteome</keyword>
<dbReference type="InterPro" id="IPR036236">
    <property type="entry name" value="Znf_C2H2_sf"/>
</dbReference>
<evidence type="ECO:0000256" key="7">
    <source>
        <dbReference type="SAM" id="MobiDB-lite"/>
    </source>
</evidence>
<comment type="similarity">
    <text evidence="1 5 6">Belongs to the IPP transferase family.</text>
</comment>
<feature type="region of interest" description="Disordered" evidence="7">
    <location>
        <begin position="359"/>
        <end position="379"/>
    </location>
</feature>
<evidence type="ECO:0000256" key="6">
    <source>
        <dbReference type="RuleBase" id="RU003785"/>
    </source>
</evidence>
<dbReference type="HAMAP" id="MF_00185">
    <property type="entry name" value="IPP_trans"/>
    <property type="match status" value="1"/>
</dbReference>
<accession>A0ABM5ER25</accession>
<dbReference type="InterPro" id="IPR027417">
    <property type="entry name" value="P-loop_NTPase"/>
</dbReference>
<dbReference type="InterPro" id="IPR018022">
    <property type="entry name" value="IPT"/>
</dbReference>
<dbReference type="Proteomes" id="UP001652642">
    <property type="component" value="Chromosome 9"/>
</dbReference>
<name>A0ABM5ER25_9SAUR</name>
<dbReference type="Pfam" id="PF01715">
    <property type="entry name" value="IPPT"/>
    <property type="match status" value="1"/>
</dbReference>
<organism evidence="8 9">
    <name type="scientific">Pogona vitticeps</name>
    <name type="common">central bearded dragon</name>
    <dbReference type="NCBI Taxonomy" id="103695"/>
    <lineage>
        <taxon>Eukaryota</taxon>
        <taxon>Metazoa</taxon>
        <taxon>Chordata</taxon>
        <taxon>Craniata</taxon>
        <taxon>Vertebrata</taxon>
        <taxon>Euteleostomi</taxon>
        <taxon>Lepidosauria</taxon>
        <taxon>Squamata</taxon>
        <taxon>Bifurcata</taxon>
        <taxon>Unidentata</taxon>
        <taxon>Episquamata</taxon>
        <taxon>Toxicofera</taxon>
        <taxon>Iguania</taxon>
        <taxon>Acrodonta</taxon>
        <taxon>Agamidae</taxon>
        <taxon>Amphibolurinae</taxon>
        <taxon>Pogona</taxon>
    </lineage>
</organism>
<dbReference type="PANTHER" id="PTHR11088:SF89">
    <property type="entry name" value="TRNA DIMETHYLALLYLTRANSFERASE"/>
    <property type="match status" value="1"/>
</dbReference>
<evidence type="ECO:0000256" key="1">
    <source>
        <dbReference type="ARBA" id="ARBA00005842"/>
    </source>
</evidence>
<dbReference type="PIRSF" id="PIRSF039110">
    <property type="entry name" value="IPP_transferase"/>
    <property type="match status" value="1"/>
</dbReference>
<keyword evidence="3 5" id="KW-0547">Nucleotide-binding</keyword>
<dbReference type="InterPro" id="IPR039657">
    <property type="entry name" value="Dimethylallyltransferase"/>
</dbReference>
<evidence type="ECO:0000313" key="8">
    <source>
        <dbReference type="Proteomes" id="UP001652642"/>
    </source>
</evidence>
<evidence type="ECO:0000256" key="4">
    <source>
        <dbReference type="ARBA" id="ARBA00022840"/>
    </source>
</evidence>
<gene>
    <name evidence="9" type="primary">TRIT1</name>
</gene>
<dbReference type="Gene3D" id="3.40.50.300">
    <property type="entry name" value="P-loop containing nucleotide triphosphate hydrolases"/>
    <property type="match status" value="1"/>
</dbReference>
<dbReference type="GeneID" id="110082795"/>
<evidence type="ECO:0000256" key="5">
    <source>
        <dbReference type="PIRNR" id="PIRNR039110"/>
    </source>
</evidence>
<proteinExistence type="inferred from homology"/>
<dbReference type="SUPFAM" id="SSF52540">
    <property type="entry name" value="P-loop containing nucleoside triphosphate hydrolases"/>
    <property type="match status" value="2"/>
</dbReference>
<protein>
    <recommendedName>
        <fullName evidence="5">tRNA dimethylallyltransferase</fullName>
        <ecNumber evidence="5">2.5.1.75</ecNumber>
    </recommendedName>
</protein>
<evidence type="ECO:0000313" key="9">
    <source>
        <dbReference type="RefSeq" id="XP_072835610.1"/>
    </source>
</evidence>
<dbReference type="EC" id="2.5.1.75" evidence="5"/>
<comment type="function">
    <text evidence="5">Catalyzes the transfer of a dimethylallyl group onto the adenine at position 37.</text>
</comment>
<evidence type="ECO:0000256" key="3">
    <source>
        <dbReference type="ARBA" id="ARBA00022741"/>
    </source>
</evidence>